<organism evidence="6">
    <name type="scientific">Selaginella moellendorffii</name>
    <name type="common">Spikemoss</name>
    <dbReference type="NCBI Taxonomy" id="88036"/>
    <lineage>
        <taxon>Eukaryota</taxon>
        <taxon>Viridiplantae</taxon>
        <taxon>Streptophyta</taxon>
        <taxon>Embryophyta</taxon>
        <taxon>Tracheophyta</taxon>
        <taxon>Lycopodiopsida</taxon>
        <taxon>Selaginellales</taxon>
        <taxon>Selaginellaceae</taxon>
        <taxon>Selaginella</taxon>
    </lineage>
</organism>
<evidence type="ECO:0000259" key="4">
    <source>
        <dbReference type="Pfam" id="PF13906"/>
    </source>
</evidence>
<keyword evidence="3" id="KW-0472">Membrane</keyword>
<protein>
    <recommendedName>
        <fullName evidence="4">Cationic amino acid transporter C-terminal domain-containing protein</fullName>
    </recommendedName>
</protein>
<accession>D8SSZ8</accession>
<reference evidence="5 6" key="1">
    <citation type="journal article" date="2011" name="Science">
        <title>The Selaginella genome identifies genetic changes associated with the evolution of vascular plants.</title>
        <authorList>
            <person name="Banks J.A."/>
            <person name="Nishiyama T."/>
            <person name="Hasebe M."/>
            <person name="Bowman J.L."/>
            <person name="Gribskov M."/>
            <person name="dePamphilis C."/>
            <person name="Albert V.A."/>
            <person name="Aono N."/>
            <person name="Aoyama T."/>
            <person name="Ambrose B.A."/>
            <person name="Ashton N.W."/>
            <person name="Axtell M.J."/>
            <person name="Barker E."/>
            <person name="Barker M.S."/>
            <person name="Bennetzen J.L."/>
            <person name="Bonawitz N.D."/>
            <person name="Chapple C."/>
            <person name="Cheng C."/>
            <person name="Correa L.G."/>
            <person name="Dacre M."/>
            <person name="DeBarry J."/>
            <person name="Dreyer I."/>
            <person name="Elias M."/>
            <person name="Engstrom E.M."/>
            <person name="Estelle M."/>
            <person name="Feng L."/>
            <person name="Finet C."/>
            <person name="Floyd S.K."/>
            <person name="Frommer W.B."/>
            <person name="Fujita T."/>
            <person name="Gramzow L."/>
            <person name="Gutensohn M."/>
            <person name="Harholt J."/>
            <person name="Hattori M."/>
            <person name="Heyl A."/>
            <person name="Hirai T."/>
            <person name="Hiwatashi Y."/>
            <person name="Ishikawa M."/>
            <person name="Iwata M."/>
            <person name="Karol K.G."/>
            <person name="Koehler B."/>
            <person name="Kolukisaoglu U."/>
            <person name="Kubo M."/>
            <person name="Kurata T."/>
            <person name="Lalonde S."/>
            <person name="Li K."/>
            <person name="Li Y."/>
            <person name="Litt A."/>
            <person name="Lyons E."/>
            <person name="Manning G."/>
            <person name="Maruyama T."/>
            <person name="Michael T.P."/>
            <person name="Mikami K."/>
            <person name="Miyazaki S."/>
            <person name="Morinaga S."/>
            <person name="Murata T."/>
            <person name="Mueller-Roeber B."/>
            <person name="Nelson D.R."/>
            <person name="Obara M."/>
            <person name="Oguri Y."/>
            <person name="Olmstead R.G."/>
            <person name="Onodera N."/>
            <person name="Petersen B.L."/>
            <person name="Pils B."/>
            <person name="Prigge M."/>
            <person name="Rensing S.A."/>
            <person name="Riano-Pachon D.M."/>
            <person name="Roberts A.W."/>
            <person name="Sato Y."/>
            <person name="Scheller H.V."/>
            <person name="Schulz B."/>
            <person name="Schulz C."/>
            <person name="Shakirov E.V."/>
            <person name="Shibagaki N."/>
            <person name="Shinohara N."/>
            <person name="Shippen D.E."/>
            <person name="Soerensen I."/>
            <person name="Sotooka R."/>
            <person name="Sugimoto N."/>
            <person name="Sugita M."/>
            <person name="Sumikawa N."/>
            <person name="Tanurdzic M."/>
            <person name="Theissen G."/>
            <person name="Ulvskov P."/>
            <person name="Wakazuki S."/>
            <person name="Weng J.K."/>
            <person name="Willats W.W."/>
            <person name="Wipf D."/>
            <person name="Wolf P.G."/>
            <person name="Yang L."/>
            <person name="Zimmer A.D."/>
            <person name="Zhu Q."/>
            <person name="Mitros T."/>
            <person name="Hellsten U."/>
            <person name="Loque D."/>
            <person name="Otillar R."/>
            <person name="Salamov A."/>
            <person name="Schmutz J."/>
            <person name="Shapiro H."/>
            <person name="Lindquist E."/>
            <person name="Lucas S."/>
            <person name="Rokhsar D."/>
            <person name="Grigoriev I.V."/>
        </authorList>
    </citation>
    <scope>NUCLEOTIDE SEQUENCE [LARGE SCALE GENOMIC DNA]</scope>
</reference>
<dbReference type="PANTHER" id="PTHR43243">
    <property type="entry name" value="INNER MEMBRANE TRANSPORTER YGJI-RELATED"/>
    <property type="match status" value="1"/>
</dbReference>
<dbReference type="HOGENOM" id="CLU_2929727_0_0_1"/>
<evidence type="ECO:0000256" key="3">
    <source>
        <dbReference type="SAM" id="Phobius"/>
    </source>
</evidence>
<dbReference type="AlphaFoldDB" id="D8SSZ8"/>
<evidence type="ECO:0000256" key="1">
    <source>
        <dbReference type="ARBA" id="ARBA00008572"/>
    </source>
</evidence>
<keyword evidence="2" id="KW-0813">Transport</keyword>
<feature type="domain" description="Cationic amino acid transporter C-terminal" evidence="4">
    <location>
        <begin position="1"/>
        <end position="51"/>
    </location>
</feature>
<dbReference type="EMBL" id="GL377639">
    <property type="protein sequence ID" value="EFJ12396.1"/>
    <property type="molecule type" value="Genomic_DNA"/>
</dbReference>
<evidence type="ECO:0000256" key="2">
    <source>
        <dbReference type="ARBA" id="ARBA00022448"/>
    </source>
</evidence>
<dbReference type="PANTHER" id="PTHR43243:SF4">
    <property type="entry name" value="CATIONIC AMINO ACID TRANSPORTER 4"/>
    <property type="match status" value="1"/>
</dbReference>
<feature type="non-terminal residue" evidence="5">
    <location>
        <position position="1"/>
    </location>
</feature>
<name>D8SSZ8_SELML</name>
<feature type="transmembrane region" description="Helical" evidence="3">
    <location>
        <begin position="29"/>
        <end position="48"/>
    </location>
</feature>
<comment type="similarity">
    <text evidence="1">Belongs to the amino acid-polyamine-organocation (APC) superfamily. Cationic amino acid transporter (CAT) (TC 2.A.3.3) family.</text>
</comment>
<keyword evidence="3" id="KW-0812">Transmembrane</keyword>
<evidence type="ECO:0000313" key="6">
    <source>
        <dbReference type="Proteomes" id="UP000001514"/>
    </source>
</evidence>
<dbReference type="InterPro" id="IPR029485">
    <property type="entry name" value="CAT_C"/>
</dbReference>
<dbReference type="InParanoid" id="D8SSZ8"/>
<dbReference type="Gramene" id="EFJ12396">
    <property type="protein sequence ID" value="EFJ12396"/>
    <property type="gene ID" value="SELMODRAFT_124335"/>
</dbReference>
<dbReference type="Pfam" id="PF13906">
    <property type="entry name" value="AA_permease_C"/>
    <property type="match status" value="1"/>
</dbReference>
<dbReference type="Proteomes" id="UP000001514">
    <property type="component" value="Unassembled WGS sequence"/>
</dbReference>
<evidence type="ECO:0000313" key="5">
    <source>
        <dbReference type="EMBL" id="EFJ12396.1"/>
    </source>
</evidence>
<feature type="transmembrane region" description="Helical" evidence="3">
    <location>
        <begin position="6"/>
        <end position="22"/>
    </location>
</feature>
<keyword evidence="3" id="KW-1133">Transmembrane helix</keyword>
<gene>
    <name evidence="5" type="ORF">SELMODRAFT_124335</name>
</gene>
<sequence length="61" mass="6819">FHCPGVPVLPIMCIMVNVYLLANLGSATWLRVSAWLVIGVFVYSFYGIHHSSLSKDLHTIM</sequence>
<dbReference type="KEGG" id="smo:SELMODRAFT_124335"/>
<keyword evidence="6" id="KW-1185">Reference proteome</keyword>
<dbReference type="eggNOG" id="KOG1286">
    <property type="taxonomic scope" value="Eukaryota"/>
</dbReference>
<proteinExistence type="inferred from homology"/>